<dbReference type="InterPro" id="IPR038333">
    <property type="entry name" value="T1MK-like_N_sf"/>
</dbReference>
<name>A0A3G8H040_9BURK</name>
<dbReference type="Gene3D" id="3.40.50.150">
    <property type="entry name" value="Vaccinia Virus protein VP39"/>
    <property type="match status" value="1"/>
</dbReference>
<keyword evidence="3 10" id="KW-0489">Methyltransferase</keyword>
<dbReference type="GO" id="GO:0003677">
    <property type="term" value="F:DNA binding"/>
    <property type="evidence" value="ECO:0007669"/>
    <property type="project" value="InterPro"/>
</dbReference>
<comment type="similarity">
    <text evidence="1">Belongs to the N(4)/N(6)-methyltransferase family.</text>
</comment>
<dbReference type="KEGG" id="cpau:EHF44_10240"/>
<protein>
    <recommendedName>
        <fullName evidence="2">site-specific DNA-methyltransferase (adenine-specific)</fullName>
        <ecNumber evidence="2">2.1.1.72</ecNumber>
    </recommendedName>
</protein>
<evidence type="ECO:0000256" key="1">
    <source>
        <dbReference type="ARBA" id="ARBA00006594"/>
    </source>
</evidence>
<dbReference type="Proteomes" id="UP000270411">
    <property type="component" value="Chromosome 1"/>
</dbReference>
<dbReference type="GO" id="GO:0009307">
    <property type="term" value="P:DNA restriction-modification system"/>
    <property type="evidence" value="ECO:0007669"/>
    <property type="project" value="UniProtKB-KW"/>
</dbReference>
<keyword evidence="6" id="KW-0680">Restriction system</keyword>
<dbReference type="PRINTS" id="PR00507">
    <property type="entry name" value="N12N6MTFRASE"/>
</dbReference>
<dbReference type="GO" id="GO:0032259">
    <property type="term" value="P:methylation"/>
    <property type="evidence" value="ECO:0007669"/>
    <property type="project" value="UniProtKB-KW"/>
</dbReference>
<dbReference type="InterPro" id="IPR002052">
    <property type="entry name" value="DNA_methylase_N6_adenine_CS"/>
</dbReference>
<dbReference type="OrthoDB" id="9784823at2"/>
<proteinExistence type="inferred from homology"/>
<evidence type="ECO:0000256" key="5">
    <source>
        <dbReference type="ARBA" id="ARBA00022691"/>
    </source>
</evidence>
<organism evidence="10 11">
    <name type="scientific">Cupriavidus pauculus</name>
    <dbReference type="NCBI Taxonomy" id="82633"/>
    <lineage>
        <taxon>Bacteria</taxon>
        <taxon>Pseudomonadati</taxon>
        <taxon>Pseudomonadota</taxon>
        <taxon>Betaproteobacteria</taxon>
        <taxon>Burkholderiales</taxon>
        <taxon>Burkholderiaceae</taxon>
        <taxon>Cupriavidus</taxon>
    </lineage>
</organism>
<dbReference type="SUPFAM" id="SSF53335">
    <property type="entry name" value="S-adenosyl-L-methionine-dependent methyltransferases"/>
    <property type="match status" value="1"/>
</dbReference>
<dbReference type="REBASE" id="300722">
    <property type="entry name" value="M.Cpa614ORF10240P"/>
</dbReference>
<feature type="domain" description="N6 adenine-specific DNA methyltransferase N-terminal" evidence="9">
    <location>
        <begin position="6"/>
        <end position="139"/>
    </location>
</feature>
<keyword evidence="4 10" id="KW-0808">Transferase</keyword>
<evidence type="ECO:0000256" key="4">
    <source>
        <dbReference type="ARBA" id="ARBA00022679"/>
    </source>
</evidence>
<dbReference type="Gene3D" id="1.20.1260.30">
    <property type="match status" value="1"/>
</dbReference>
<evidence type="ECO:0000256" key="3">
    <source>
        <dbReference type="ARBA" id="ARBA00022603"/>
    </source>
</evidence>
<feature type="domain" description="DNA methylase adenine-specific" evidence="8">
    <location>
        <begin position="153"/>
        <end position="451"/>
    </location>
</feature>
<keyword evidence="5" id="KW-0949">S-adenosyl-L-methionine</keyword>
<dbReference type="InterPro" id="IPR022749">
    <property type="entry name" value="D12N6_MeTrfase_N"/>
</dbReference>
<dbReference type="CDD" id="cd02440">
    <property type="entry name" value="AdoMet_MTases"/>
    <property type="match status" value="1"/>
</dbReference>
<dbReference type="PROSITE" id="PS00092">
    <property type="entry name" value="N6_MTASE"/>
    <property type="match status" value="1"/>
</dbReference>
<evidence type="ECO:0000256" key="7">
    <source>
        <dbReference type="ARBA" id="ARBA00047942"/>
    </source>
</evidence>
<dbReference type="GO" id="GO:0009007">
    <property type="term" value="F:site-specific DNA-methyltransferase (adenine-specific) activity"/>
    <property type="evidence" value="ECO:0007669"/>
    <property type="project" value="UniProtKB-EC"/>
</dbReference>
<dbReference type="EC" id="2.1.1.72" evidence="2"/>
<evidence type="ECO:0000259" key="9">
    <source>
        <dbReference type="Pfam" id="PF12161"/>
    </source>
</evidence>
<sequence>MNHQALSSFIWSVADLLRGDYKQSEYGRVILPFTVLRRLDCVLEPTKAAVLAEFASKSKAGLNPEPFLLRLAGDTKFYNTSPLDLGKLLGDQDHIRQNLYAYVQGFSPAARDIFERFDFYTQVERLAKANLLYLVTEKFANIDLHPATVDNAQMGLVFEELIRKFAEISNETAGEHFTPREVIRLMVNLLFIEDDDVLTPGNAVVRTIYDPTAGTGGMLSVAGEYLLEHNPAARLTMFGQELNDESYAICKADMLIKGQDVANIVSGNTLSDDGHGGRKFDYMLSNPPFGVEWKKVEKSVRQEHEQKGFDGRFGPGLPRVSDGSMLFLMHLLSKMRPAREGGSRFGIVLNGSPLFTGGAGSGESEVRRYVLENDLVEAIVGLPTDMFYNTGISTYVWILSNKKPDDRKGYVQLIDASSFWQKMRKSLGSKRKELSDDHIDMVTQLFGNFLEAELATVLDSEGKEVGRYVVAATASVPDAPAGGKVKLTPISRIFKNEEFGYATITVERPLRDEQGQVVLGAKGKQKGKPQADSALRDTENVPLSEDIEAYFKREVLPHAPDAWIDEDKSKVGYEIPFNRHFYVFEPPRGLHEIDEELKAVSANIMKMLEELAE</sequence>
<dbReference type="AlphaFoldDB" id="A0A3G8H040"/>
<evidence type="ECO:0000313" key="10">
    <source>
        <dbReference type="EMBL" id="AZG13797.1"/>
    </source>
</evidence>
<comment type="catalytic activity">
    <reaction evidence="7">
        <text>a 2'-deoxyadenosine in DNA + S-adenosyl-L-methionine = an N(6)-methyl-2'-deoxyadenosine in DNA + S-adenosyl-L-homocysteine + H(+)</text>
        <dbReference type="Rhea" id="RHEA:15197"/>
        <dbReference type="Rhea" id="RHEA-COMP:12418"/>
        <dbReference type="Rhea" id="RHEA-COMP:12419"/>
        <dbReference type="ChEBI" id="CHEBI:15378"/>
        <dbReference type="ChEBI" id="CHEBI:57856"/>
        <dbReference type="ChEBI" id="CHEBI:59789"/>
        <dbReference type="ChEBI" id="CHEBI:90615"/>
        <dbReference type="ChEBI" id="CHEBI:90616"/>
        <dbReference type="EC" id="2.1.1.72"/>
    </reaction>
</comment>
<evidence type="ECO:0000259" key="8">
    <source>
        <dbReference type="Pfam" id="PF02384"/>
    </source>
</evidence>
<dbReference type="EMBL" id="CP033969">
    <property type="protein sequence ID" value="AZG13797.1"/>
    <property type="molecule type" value="Genomic_DNA"/>
</dbReference>
<dbReference type="InterPro" id="IPR003356">
    <property type="entry name" value="DNA_methylase_A-5"/>
</dbReference>
<gene>
    <name evidence="10" type="ORF">EHF44_10240</name>
</gene>
<dbReference type="GO" id="GO:0008170">
    <property type="term" value="F:N-methyltransferase activity"/>
    <property type="evidence" value="ECO:0007669"/>
    <property type="project" value="InterPro"/>
</dbReference>
<dbReference type="InterPro" id="IPR029063">
    <property type="entry name" value="SAM-dependent_MTases_sf"/>
</dbReference>
<dbReference type="Pfam" id="PF12161">
    <property type="entry name" value="HsdM_N"/>
    <property type="match status" value="1"/>
</dbReference>
<dbReference type="InterPro" id="IPR051537">
    <property type="entry name" value="DNA_Adenine_Mtase"/>
</dbReference>
<accession>A0A3G8H040</accession>
<evidence type="ECO:0000256" key="6">
    <source>
        <dbReference type="ARBA" id="ARBA00022747"/>
    </source>
</evidence>
<reference evidence="11" key="1">
    <citation type="submission" date="2018-11" db="EMBL/GenBank/DDBJ databases">
        <title>FDA dAtabase for Regulatory Grade micrObial Sequences (FDA-ARGOS): Supporting development and validation of Infectious Disease Dx tests.</title>
        <authorList>
            <person name="Goldberg B."/>
            <person name="Campos J."/>
            <person name="Tallon L."/>
            <person name="Sadzewicz L."/>
            <person name="Zhao X."/>
            <person name="Vavikolanu K."/>
            <person name="Mehta A."/>
            <person name="Aluvathingal J."/>
            <person name="Nadendla S."/>
            <person name="Geyer C."/>
            <person name="Nandy P."/>
            <person name="Yan Y."/>
            <person name="Sichtig H."/>
        </authorList>
    </citation>
    <scope>NUCLEOTIDE SEQUENCE [LARGE SCALE GENOMIC DNA]</scope>
    <source>
        <strain evidence="11">FDAARGOS_614</strain>
    </source>
</reference>
<dbReference type="PANTHER" id="PTHR42933:SF3">
    <property type="entry name" value="TYPE I RESTRICTION ENZYME MJAVIII METHYLASE SUBUNIT"/>
    <property type="match status" value="1"/>
</dbReference>
<dbReference type="RefSeq" id="WP_124683648.1">
    <property type="nucleotide sequence ID" value="NZ_CP033969.1"/>
</dbReference>
<dbReference type="Pfam" id="PF02384">
    <property type="entry name" value="N6_Mtase"/>
    <property type="match status" value="1"/>
</dbReference>
<evidence type="ECO:0000256" key="2">
    <source>
        <dbReference type="ARBA" id="ARBA00011900"/>
    </source>
</evidence>
<dbReference type="PANTHER" id="PTHR42933">
    <property type="entry name" value="SLR6095 PROTEIN"/>
    <property type="match status" value="1"/>
</dbReference>
<evidence type="ECO:0000313" key="11">
    <source>
        <dbReference type="Proteomes" id="UP000270411"/>
    </source>
</evidence>